<dbReference type="SUPFAM" id="SSF56112">
    <property type="entry name" value="Protein kinase-like (PK-like)"/>
    <property type="match status" value="1"/>
</dbReference>
<dbReference type="InterPro" id="IPR011009">
    <property type="entry name" value="Kinase-like_dom_sf"/>
</dbReference>
<gene>
    <name evidence="2" type="ORF">C4B60_09480</name>
</gene>
<dbReference type="PANTHER" id="PTHR21310">
    <property type="entry name" value="AMINOGLYCOSIDE PHOSPHOTRANSFERASE-RELATED-RELATED"/>
    <property type="match status" value="1"/>
</dbReference>
<dbReference type="Pfam" id="PF01636">
    <property type="entry name" value="APH"/>
    <property type="match status" value="1"/>
</dbReference>
<reference evidence="2 3" key="1">
    <citation type="submission" date="2018-02" db="EMBL/GenBank/DDBJ databases">
        <title>Jeotgalibacillus proteolyticum sp. nov. a protease producing bacterium isolated from ocean sediments of Laizhou Bay.</title>
        <authorList>
            <person name="Li Y."/>
        </authorList>
    </citation>
    <scope>NUCLEOTIDE SEQUENCE [LARGE SCALE GENOMIC DNA]</scope>
    <source>
        <strain evidence="2 3">22-7</strain>
    </source>
</reference>
<feature type="domain" description="Aminoglycoside phosphotransferase" evidence="1">
    <location>
        <begin position="5"/>
        <end position="210"/>
    </location>
</feature>
<dbReference type="InterPro" id="IPR002575">
    <property type="entry name" value="Aminoglycoside_PTrfase"/>
</dbReference>
<sequence length="249" mass="28193">MKSHKPIAEGNTARIYPHEEGVVKIFKEHFPEGEAAREAEKQEYAFSHGLSVPKIVEVTRIDGKQAIIMEFIEGQTLGDLFLKDSERSVYYLGLSIEVQQKIHTVTGGDIGSMAEKLSRQLDAAPMLNQSQKAALKEKLHEMPFEERLCHGDFHLFNVMMKDQKVTVIDWVDASAGDPRADVCRTYLLYTSFSQELADLYLRLYCEKTGTEEEEILTWTPIIAGARLAEHVPSEDPDRLLNMVKAYCSL</sequence>
<proteinExistence type="predicted"/>
<comment type="caution">
    <text evidence="2">The sequence shown here is derived from an EMBL/GenBank/DDBJ whole genome shotgun (WGS) entry which is preliminary data.</text>
</comment>
<dbReference type="OrthoDB" id="334783at2"/>
<evidence type="ECO:0000313" key="3">
    <source>
        <dbReference type="Proteomes" id="UP000239047"/>
    </source>
</evidence>
<name>A0A2S5GD86_9BACL</name>
<keyword evidence="2" id="KW-0808">Transferase</keyword>
<dbReference type="Proteomes" id="UP000239047">
    <property type="component" value="Unassembled WGS sequence"/>
</dbReference>
<evidence type="ECO:0000313" key="2">
    <source>
        <dbReference type="EMBL" id="PPA71002.1"/>
    </source>
</evidence>
<dbReference type="Gene3D" id="3.90.1200.10">
    <property type="match status" value="1"/>
</dbReference>
<dbReference type="AlphaFoldDB" id="A0A2S5GD86"/>
<keyword evidence="3" id="KW-1185">Reference proteome</keyword>
<accession>A0A2S5GD86</accession>
<dbReference type="EMBL" id="PREZ01000003">
    <property type="protein sequence ID" value="PPA71002.1"/>
    <property type="molecule type" value="Genomic_DNA"/>
</dbReference>
<dbReference type="GO" id="GO:0016740">
    <property type="term" value="F:transferase activity"/>
    <property type="evidence" value="ECO:0007669"/>
    <property type="project" value="UniProtKB-KW"/>
</dbReference>
<organism evidence="2 3">
    <name type="scientific">Jeotgalibacillus proteolyticus</name>
    <dbReference type="NCBI Taxonomy" id="2082395"/>
    <lineage>
        <taxon>Bacteria</taxon>
        <taxon>Bacillati</taxon>
        <taxon>Bacillota</taxon>
        <taxon>Bacilli</taxon>
        <taxon>Bacillales</taxon>
        <taxon>Caryophanaceae</taxon>
        <taxon>Jeotgalibacillus</taxon>
    </lineage>
</organism>
<protein>
    <submittedName>
        <fullName evidence="2">Aminoglycoside phosphotransferase</fullName>
    </submittedName>
</protein>
<dbReference type="RefSeq" id="WP_104057751.1">
    <property type="nucleotide sequence ID" value="NZ_PREZ01000003.1"/>
</dbReference>
<dbReference type="InterPro" id="IPR051678">
    <property type="entry name" value="AGP_Transferase"/>
</dbReference>
<evidence type="ECO:0000259" key="1">
    <source>
        <dbReference type="Pfam" id="PF01636"/>
    </source>
</evidence>